<keyword evidence="2" id="KW-1185">Reference proteome</keyword>
<accession>A0A371ART8</accession>
<gene>
    <name evidence="1" type="ORF">DWV06_16825</name>
</gene>
<reference evidence="1 2" key="1">
    <citation type="submission" date="2018-07" db="EMBL/GenBank/DDBJ databases">
        <title>Anaerosacharophilus polymeroproducens gen. nov. sp. nov., an anaerobic bacterium isolated from salt field.</title>
        <authorList>
            <person name="Kim W."/>
            <person name="Yang S.-H."/>
            <person name="Oh J."/>
            <person name="Lee J.-H."/>
            <person name="Kwon K.K."/>
        </authorList>
    </citation>
    <scope>NUCLEOTIDE SEQUENCE [LARGE SCALE GENOMIC DNA]</scope>
    <source>
        <strain evidence="1 2">MCWD5</strain>
    </source>
</reference>
<dbReference type="Proteomes" id="UP000255036">
    <property type="component" value="Unassembled WGS sequence"/>
</dbReference>
<proteinExistence type="predicted"/>
<dbReference type="RefSeq" id="WP_115483371.1">
    <property type="nucleotide sequence ID" value="NZ_QRCT01000050.1"/>
</dbReference>
<dbReference type="AlphaFoldDB" id="A0A371ART8"/>
<dbReference type="EMBL" id="QRCT01000050">
    <property type="protein sequence ID" value="RDU22190.1"/>
    <property type="molecule type" value="Genomic_DNA"/>
</dbReference>
<comment type="caution">
    <text evidence="1">The sequence shown here is derived from an EMBL/GenBank/DDBJ whole genome shotgun (WGS) entry which is preliminary data.</text>
</comment>
<name>A0A371ART8_9FIRM</name>
<dbReference type="OrthoDB" id="9779761at2"/>
<protein>
    <recommendedName>
        <fullName evidence="3">HNH endonuclease</fullName>
    </recommendedName>
</protein>
<evidence type="ECO:0008006" key="3">
    <source>
        <dbReference type="Google" id="ProtNLM"/>
    </source>
</evidence>
<organism evidence="1 2">
    <name type="scientific">Anaerosacchariphilus polymeriproducens</name>
    <dbReference type="NCBI Taxonomy" id="1812858"/>
    <lineage>
        <taxon>Bacteria</taxon>
        <taxon>Bacillati</taxon>
        <taxon>Bacillota</taxon>
        <taxon>Clostridia</taxon>
        <taxon>Lachnospirales</taxon>
        <taxon>Lachnospiraceae</taxon>
        <taxon>Anaerosacchariphilus</taxon>
    </lineage>
</organism>
<evidence type="ECO:0000313" key="1">
    <source>
        <dbReference type="EMBL" id="RDU22190.1"/>
    </source>
</evidence>
<sequence>MPNYTKLLQFDRPTQERIYFRDDGTCLFCKARYHMNNTSQMLYDIKDIMHYIPKSSMGLGMEENGVLGCRYHHGLLDNGNKGLRAEMLQMMKEYLQSVYPDWDERKLKYRKWDF</sequence>
<evidence type="ECO:0000313" key="2">
    <source>
        <dbReference type="Proteomes" id="UP000255036"/>
    </source>
</evidence>